<organism evidence="2 3">
    <name type="scientific">Trapa natans</name>
    <name type="common">Water chestnut</name>
    <dbReference type="NCBI Taxonomy" id="22666"/>
    <lineage>
        <taxon>Eukaryota</taxon>
        <taxon>Viridiplantae</taxon>
        <taxon>Streptophyta</taxon>
        <taxon>Embryophyta</taxon>
        <taxon>Tracheophyta</taxon>
        <taxon>Spermatophyta</taxon>
        <taxon>Magnoliopsida</taxon>
        <taxon>eudicotyledons</taxon>
        <taxon>Gunneridae</taxon>
        <taxon>Pentapetalae</taxon>
        <taxon>rosids</taxon>
        <taxon>malvids</taxon>
        <taxon>Myrtales</taxon>
        <taxon>Lythraceae</taxon>
        <taxon>Trapa</taxon>
    </lineage>
</organism>
<accession>A0AAN7R3X9</accession>
<dbReference type="Proteomes" id="UP001346149">
    <property type="component" value="Unassembled WGS sequence"/>
</dbReference>
<gene>
    <name evidence="2" type="ORF">SAY86_031877</name>
</gene>
<dbReference type="EMBL" id="JAXQNO010000009">
    <property type="protein sequence ID" value="KAK4791464.1"/>
    <property type="molecule type" value="Genomic_DNA"/>
</dbReference>
<comment type="caution">
    <text evidence="2">The sequence shown here is derived from an EMBL/GenBank/DDBJ whole genome shotgun (WGS) entry which is preliminary data.</text>
</comment>
<dbReference type="PANTHER" id="PTHR34061">
    <property type="entry name" value="PROTEIN, PUTATIVE-RELATED"/>
    <property type="match status" value="1"/>
</dbReference>
<name>A0AAN7R3X9_TRANT</name>
<reference evidence="2 3" key="1">
    <citation type="journal article" date="2023" name="Hortic Res">
        <title>Pangenome of water caltrop reveals structural variations and asymmetric subgenome divergence after allopolyploidization.</title>
        <authorList>
            <person name="Zhang X."/>
            <person name="Chen Y."/>
            <person name="Wang L."/>
            <person name="Yuan Y."/>
            <person name="Fang M."/>
            <person name="Shi L."/>
            <person name="Lu R."/>
            <person name="Comes H.P."/>
            <person name="Ma Y."/>
            <person name="Chen Y."/>
            <person name="Huang G."/>
            <person name="Zhou Y."/>
            <person name="Zheng Z."/>
            <person name="Qiu Y."/>
        </authorList>
    </citation>
    <scope>NUCLEOTIDE SEQUENCE [LARGE SCALE GENOMIC DNA]</scope>
    <source>
        <strain evidence="2">F231</strain>
    </source>
</reference>
<evidence type="ECO:0000256" key="1">
    <source>
        <dbReference type="SAM" id="MobiDB-lite"/>
    </source>
</evidence>
<evidence type="ECO:0000313" key="2">
    <source>
        <dbReference type="EMBL" id="KAK4791464.1"/>
    </source>
</evidence>
<keyword evidence="3" id="KW-1185">Reference proteome</keyword>
<dbReference type="AlphaFoldDB" id="A0AAN7R3X9"/>
<sequence length="126" mass="14168">MRSRYPLPRPPPRPPSPRSPRCPYFCYSCKENAPKQEALNQVDGAPSCRHLDGVASRIIHGAAVAFFRSLERCSCIILQTNDDLDEPGHYLPLVWATRGEEDEDDDSSIEIEIQKADETSTLLVNK</sequence>
<proteinExistence type="predicted"/>
<evidence type="ECO:0000313" key="3">
    <source>
        <dbReference type="Proteomes" id="UP001346149"/>
    </source>
</evidence>
<feature type="compositionally biased region" description="Pro residues" evidence="1">
    <location>
        <begin position="7"/>
        <end position="20"/>
    </location>
</feature>
<dbReference type="PANTHER" id="PTHR34061:SF21">
    <property type="match status" value="1"/>
</dbReference>
<feature type="region of interest" description="Disordered" evidence="1">
    <location>
        <begin position="1"/>
        <end position="20"/>
    </location>
</feature>
<protein>
    <submittedName>
        <fullName evidence="2">Uncharacterized protein</fullName>
    </submittedName>
</protein>